<feature type="region of interest" description="Disordered" evidence="21">
    <location>
        <begin position="165"/>
        <end position="219"/>
    </location>
</feature>
<evidence type="ECO:0000256" key="9">
    <source>
        <dbReference type="ARBA" id="ARBA00022833"/>
    </source>
</evidence>
<evidence type="ECO:0000256" key="13">
    <source>
        <dbReference type="ARBA" id="ARBA00023132"/>
    </source>
</evidence>
<dbReference type="PANTHER" id="PTHR23193:SF23">
    <property type="entry name" value="NUCLEAR PORE COMPLEX PROTEIN NUP153"/>
    <property type="match status" value="1"/>
</dbReference>
<dbReference type="InterPro" id="IPR026054">
    <property type="entry name" value="Nucleoporin"/>
</dbReference>
<keyword evidence="6" id="KW-0677">Repeat</keyword>
<evidence type="ECO:0000256" key="7">
    <source>
        <dbReference type="ARBA" id="ARBA00022771"/>
    </source>
</evidence>
<feature type="region of interest" description="Disordered" evidence="21">
    <location>
        <begin position="352"/>
        <end position="371"/>
    </location>
</feature>
<dbReference type="GO" id="GO:0006606">
    <property type="term" value="P:protein import into nucleus"/>
    <property type="evidence" value="ECO:0007669"/>
    <property type="project" value="TreeGrafter"/>
</dbReference>
<keyword evidence="8" id="KW-0509">mRNA transport</keyword>
<dbReference type="InterPro" id="IPR036443">
    <property type="entry name" value="Znf_RanBP2_sf"/>
</dbReference>
<keyword evidence="9" id="KW-0862">Zinc</keyword>
<dbReference type="PROSITE" id="PS50199">
    <property type="entry name" value="ZF_RANBP2_2"/>
    <property type="match status" value="5"/>
</dbReference>
<evidence type="ECO:0000256" key="17">
    <source>
        <dbReference type="ARBA" id="ARBA00068609"/>
    </source>
</evidence>
<dbReference type="GO" id="GO:0003677">
    <property type="term" value="F:DNA binding"/>
    <property type="evidence" value="ECO:0007669"/>
    <property type="project" value="UniProtKB-KW"/>
</dbReference>
<feature type="compositionally biased region" description="Acidic residues" evidence="21">
    <location>
        <begin position="95"/>
        <end position="117"/>
    </location>
</feature>
<dbReference type="Pfam" id="PF00641">
    <property type="entry name" value="Zn_ribbon_RanBP"/>
    <property type="match status" value="4"/>
</dbReference>
<evidence type="ECO:0000256" key="1">
    <source>
        <dbReference type="ARBA" id="ARBA00001947"/>
    </source>
</evidence>
<dbReference type="FunFam" id="4.10.1060.10:FF:000001">
    <property type="entry name" value="Nuclear pore complex protein Nup153"/>
    <property type="match status" value="1"/>
</dbReference>
<feature type="region of interest" description="Disordered" evidence="21">
    <location>
        <begin position="791"/>
        <end position="815"/>
    </location>
</feature>
<feature type="compositionally biased region" description="Polar residues" evidence="21">
    <location>
        <begin position="165"/>
        <end position="180"/>
    </location>
</feature>
<dbReference type="PROSITE" id="PS01358">
    <property type="entry name" value="ZF_RANBP2_1"/>
    <property type="match status" value="5"/>
</dbReference>
<evidence type="ECO:0000256" key="12">
    <source>
        <dbReference type="ARBA" id="ARBA00023125"/>
    </source>
</evidence>
<feature type="compositionally biased region" description="Polar residues" evidence="21">
    <location>
        <begin position="356"/>
        <end position="371"/>
    </location>
</feature>
<dbReference type="GO" id="GO:0005643">
    <property type="term" value="C:nuclear pore"/>
    <property type="evidence" value="ECO:0007669"/>
    <property type="project" value="UniProtKB-SubCell"/>
</dbReference>
<feature type="region of interest" description="Disordered" evidence="21">
    <location>
        <begin position="638"/>
        <end position="664"/>
    </location>
</feature>
<dbReference type="EMBL" id="OE183643">
    <property type="protein sequence ID" value="CAD7575875.1"/>
    <property type="molecule type" value="Genomic_DNA"/>
</dbReference>
<feature type="domain" description="RanBP2-type" evidence="22">
    <location>
        <begin position="915"/>
        <end position="944"/>
    </location>
</feature>
<reference evidence="23" key="1">
    <citation type="submission" date="2020-11" db="EMBL/GenBank/DDBJ databases">
        <authorList>
            <person name="Tran Van P."/>
        </authorList>
    </citation>
    <scope>NUCLEOTIDE SEQUENCE</scope>
</reference>
<keyword evidence="15" id="KW-0539">Nucleus</keyword>
<keyword evidence="14" id="KW-0472">Membrane</keyword>
<dbReference type="GO" id="GO:0031965">
    <property type="term" value="C:nuclear membrane"/>
    <property type="evidence" value="ECO:0007669"/>
    <property type="project" value="UniProtKB-SubCell"/>
</dbReference>
<evidence type="ECO:0000256" key="21">
    <source>
        <dbReference type="SAM" id="MobiDB-lite"/>
    </source>
</evidence>
<feature type="region of interest" description="Disordered" evidence="21">
    <location>
        <begin position="1063"/>
        <end position="1106"/>
    </location>
</feature>
<feature type="region of interest" description="Disordered" evidence="21">
    <location>
        <begin position="1445"/>
        <end position="1477"/>
    </location>
</feature>
<evidence type="ECO:0000256" key="8">
    <source>
        <dbReference type="ARBA" id="ARBA00022816"/>
    </source>
</evidence>
<comment type="similarity">
    <text evidence="16">Belongs to the NUP153 family.</text>
</comment>
<feature type="region of interest" description="Disordered" evidence="21">
    <location>
        <begin position="1393"/>
        <end position="1429"/>
    </location>
</feature>
<comment type="cofactor">
    <cofactor evidence="1">
        <name>Zn(2+)</name>
        <dbReference type="ChEBI" id="CHEBI:29105"/>
    </cofactor>
</comment>
<feature type="compositionally biased region" description="Polar residues" evidence="21">
    <location>
        <begin position="187"/>
        <end position="212"/>
    </location>
</feature>
<keyword evidence="4" id="KW-0813">Transport</keyword>
<keyword evidence="13" id="KW-0906">Nuclear pore complex</keyword>
<dbReference type="GO" id="GO:0008139">
    <property type="term" value="F:nuclear localization sequence binding"/>
    <property type="evidence" value="ECO:0007669"/>
    <property type="project" value="TreeGrafter"/>
</dbReference>
<feature type="region of interest" description="Disordered" evidence="21">
    <location>
        <begin position="743"/>
        <end position="763"/>
    </location>
</feature>
<evidence type="ECO:0000259" key="22">
    <source>
        <dbReference type="PROSITE" id="PS50199"/>
    </source>
</evidence>
<feature type="domain" description="RanBP2-type" evidence="22">
    <location>
        <begin position="824"/>
        <end position="853"/>
    </location>
</feature>
<feature type="region of interest" description="Disordered" evidence="21">
    <location>
        <begin position="94"/>
        <end position="128"/>
    </location>
</feature>
<evidence type="ECO:0000256" key="19">
    <source>
        <dbReference type="ARBA" id="ARBA00079437"/>
    </source>
</evidence>
<feature type="compositionally biased region" description="Low complexity" evidence="21">
    <location>
        <begin position="1445"/>
        <end position="1469"/>
    </location>
</feature>
<evidence type="ECO:0000256" key="4">
    <source>
        <dbReference type="ARBA" id="ARBA00022448"/>
    </source>
</evidence>
<keyword evidence="7 20" id="KW-0863">Zinc-finger</keyword>
<keyword evidence="12" id="KW-0238">DNA-binding</keyword>
<evidence type="ECO:0000256" key="20">
    <source>
        <dbReference type="PROSITE-ProRule" id="PRU00322"/>
    </source>
</evidence>
<comment type="subcellular location">
    <subcellularLocation>
        <location evidence="2">Nucleus membrane</location>
    </subcellularLocation>
    <subcellularLocation>
        <location evidence="3">Nucleus</location>
        <location evidence="3">Nuclear pore complex</location>
    </subcellularLocation>
</comment>
<protein>
    <recommendedName>
        <fullName evidence="17">Nuclear pore complex protein Nup153</fullName>
    </recommendedName>
    <alternativeName>
        <fullName evidence="19">153 kDa nucleoporin</fullName>
    </alternativeName>
    <alternativeName>
        <fullName evidence="18">Nucleoporin Nup153</fullName>
    </alternativeName>
</protein>
<evidence type="ECO:0000256" key="3">
    <source>
        <dbReference type="ARBA" id="ARBA00004567"/>
    </source>
</evidence>
<feature type="compositionally biased region" description="Polar residues" evidence="21">
    <location>
        <begin position="749"/>
        <end position="759"/>
    </location>
</feature>
<dbReference type="GO" id="GO:0051028">
    <property type="term" value="P:mRNA transport"/>
    <property type="evidence" value="ECO:0007669"/>
    <property type="project" value="UniProtKB-KW"/>
</dbReference>
<evidence type="ECO:0000256" key="2">
    <source>
        <dbReference type="ARBA" id="ARBA00004126"/>
    </source>
</evidence>
<proteinExistence type="inferred from homology"/>
<dbReference type="FunFam" id="4.10.1060.10:FF:000003">
    <property type="entry name" value="E3 SUMO-protein ligase RanBP2"/>
    <property type="match status" value="2"/>
</dbReference>
<evidence type="ECO:0000256" key="11">
    <source>
        <dbReference type="ARBA" id="ARBA00023010"/>
    </source>
</evidence>
<dbReference type="Gene3D" id="4.10.1060.10">
    <property type="entry name" value="Zinc finger, RanBP2-type"/>
    <property type="match status" value="4"/>
</dbReference>
<organism evidence="23">
    <name type="scientific">Timema californicum</name>
    <name type="common">California timema</name>
    <name type="synonym">Walking stick</name>
    <dbReference type="NCBI Taxonomy" id="61474"/>
    <lineage>
        <taxon>Eukaryota</taxon>
        <taxon>Metazoa</taxon>
        <taxon>Ecdysozoa</taxon>
        <taxon>Arthropoda</taxon>
        <taxon>Hexapoda</taxon>
        <taxon>Insecta</taxon>
        <taxon>Pterygota</taxon>
        <taxon>Neoptera</taxon>
        <taxon>Polyneoptera</taxon>
        <taxon>Phasmatodea</taxon>
        <taxon>Timematodea</taxon>
        <taxon>Timematoidea</taxon>
        <taxon>Timematidae</taxon>
        <taxon>Timema</taxon>
    </lineage>
</organism>
<keyword evidence="10" id="KW-0653">Protein transport</keyword>
<sequence>MTVFRYVYPCGKMPDLAQSWNWPYLGMPDLSQIWLRSAPVLSISNPDLGIRPKSGCISLRSGPVLARYTSTRSSLVKRVKSYLPQSSWISRWFGPEEEEDQVQEETNPDISEDEDDTSPNLIKQTKSSLNSPLLSNSFPVSSLRVRERGDDSVATEDFADEMVASSSGLGSHTNFASSTPFVRPSLRSYTSDKSTKSTHISTGQEPSTSTTDRIAPRPAVRQNTELPAHLVDSMAQADHSSPRAAADHLQSPRSLLFSRDRSRLFPHMDHRKSLLLNKTKTIGERHNPSFHTETYLSPDKSLDSSVHSLLESTIYSGPITYGGAYGRPSAHQKGKPSPRLSAETLFPRRSEIKVKSSVSNNESGLSQPSSKTARRLAEFLEQWQEMSTPVKDALRIPMYNSQVLAGSETPSPSKRLGGPPTRPLYVPTVPDIIKWRVRQKLQDSTEMAKQSGTPAMLKNSNRTVLDGEYRLRGDEDNMAPKHTGKVKSKQKYLEEERAEIVNLPNIALPITTLPRFDFGVTVPGSVAAPVTTSLLSASVTTTTPSLATLTTSHSHVVSNTTVPPCSAENTLFKFSVSTPITKASRTLPSFTFRKPLDADEFSIPVHSESGILSNCIKNGTSKSGNGNNSLHSFSGKSVLLKNNGQNSNVNMRTKLSTENSTPSSGFVPSGLMWDCTSCSAKNLKDKKICFCGKERMSPTPSHPQQSEFGAQFKMSGDLWECDSCMVRNKDSTSACVACTTPRPKPKPVSQPTHSATPTLTDPGFGSQFKMSGDVWECDSCMVRNKDSTSVCASCTTPRPKPKTAPMPANTSSQSSGFGAQFKMSGGMWECDSCMVRNKESVSACVACTAPRPKAKGTQPLHDPQTGVKTWNCSSCKTNNPENRSKCLSCNCVKPSSNITPSKQSISQFGDKFKQPPGSWSCGVCMLVNKKDDLNCIACENPRTKPSFATTDEDVPKFKFNPSPESKQFKFGIDKASDIPKEPSNIPVTRTNDIGFKFGETKSVPTTTNFSFGIPPGSDANVSKSQAFKTPTVTSSGQIPSFSFGSQNTLGVSGSPLGFAFSVPQPKPAVGSNEKGSIETSTDSKKRPFEDNPSSKLPAGIGHDKTGVKVSENKKVSFTFQPTQSFTKPAISNLESKTVSFSTPVTTSIHTNAIISSPTTFTTGISPSATLPVTSTNLSSEMIKSTGGTTSSFSFTPGKEANTPFSTTHVNLLSTPPVNTNTSPGQPSTTSNLFSFGSSKQTTTTAVPQFGTPSKDATPGFAFGSTVKQINPFGDRDVSDSPSKKKMVGFGNVGENTTVSTPSFGAASTLSFVGATTAPPSFGSSATTAPPSFGSSATTAPLSFGASTTTASFGSATSSVFGTEMKSPLSQMSDKPILTSPPFNFGATQSQPFSFTGNQPATDASKTNFGFGSSSTNPNQTTSFVFGAPNTSQHLSTAPPAFAFGSGSAPSGASPFGATSASNSTSTTGSLFSPPTSTGFGTSNPTAFNFGLSSQQPSIGLANFPNPSGVSAPTAPNPSQGFAFGQPSAPSVFNPHVKPSFNFTGGETPTFTSFSISDVQCDPYDQTGRVAVPLQLHQCGALKRQQEERNPDNVMCHLISGCIHEWCVKKASMRVESSWPPLLRTNDGQRPLVRIGCWSVSSVPSHPMIVAELSNHKTLYRMIQSSLWGTLRRAFPVDEYIGSELAYARRESGKPFRKNHPTEIRTSISPSSAVELDTTSALTNYATEAGT</sequence>
<dbReference type="InterPro" id="IPR001876">
    <property type="entry name" value="Znf_RanBP2"/>
</dbReference>
<name>A0A7R9PAK1_TIMCA</name>
<accession>A0A7R9PAK1</accession>
<keyword evidence="5" id="KW-0479">Metal-binding</keyword>
<evidence type="ECO:0000256" key="15">
    <source>
        <dbReference type="ARBA" id="ARBA00023242"/>
    </source>
</evidence>
<dbReference type="SUPFAM" id="SSF90209">
    <property type="entry name" value="Ran binding protein zinc finger-like"/>
    <property type="match status" value="4"/>
</dbReference>
<evidence type="ECO:0000256" key="10">
    <source>
        <dbReference type="ARBA" id="ARBA00022927"/>
    </source>
</evidence>
<dbReference type="GO" id="GO:0006405">
    <property type="term" value="P:RNA export from nucleus"/>
    <property type="evidence" value="ECO:0007669"/>
    <property type="project" value="TreeGrafter"/>
</dbReference>
<dbReference type="PANTHER" id="PTHR23193">
    <property type="entry name" value="NUCLEAR PORE COMPLEX PROTEIN NUP"/>
    <property type="match status" value="1"/>
</dbReference>
<feature type="domain" description="RanBP2-type" evidence="22">
    <location>
        <begin position="770"/>
        <end position="800"/>
    </location>
</feature>
<feature type="domain" description="RanBP2-type" evidence="22">
    <location>
        <begin position="714"/>
        <end position="744"/>
    </location>
</feature>
<feature type="domain" description="RanBP2-type" evidence="22">
    <location>
        <begin position="864"/>
        <end position="895"/>
    </location>
</feature>
<gene>
    <name evidence="23" type="ORF">TCMB3V08_LOCUS8452</name>
</gene>
<dbReference type="GO" id="GO:0008270">
    <property type="term" value="F:zinc ion binding"/>
    <property type="evidence" value="ECO:0007669"/>
    <property type="project" value="UniProtKB-KW"/>
</dbReference>
<evidence type="ECO:0000256" key="18">
    <source>
        <dbReference type="ARBA" id="ARBA00078197"/>
    </source>
</evidence>
<evidence type="ECO:0000313" key="23">
    <source>
        <dbReference type="EMBL" id="CAD7575875.1"/>
    </source>
</evidence>
<dbReference type="GO" id="GO:0017056">
    <property type="term" value="F:structural constituent of nuclear pore"/>
    <property type="evidence" value="ECO:0007669"/>
    <property type="project" value="TreeGrafter"/>
</dbReference>
<evidence type="ECO:0000256" key="5">
    <source>
        <dbReference type="ARBA" id="ARBA00022723"/>
    </source>
</evidence>
<dbReference type="SMART" id="SM00547">
    <property type="entry name" value="ZnF_RBZ"/>
    <property type="match status" value="6"/>
</dbReference>
<evidence type="ECO:0000256" key="16">
    <source>
        <dbReference type="ARBA" id="ARBA00060842"/>
    </source>
</evidence>
<evidence type="ECO:0000256" key="14">
    <source>
        <dbReference type="ARBA" id="ARBA00023136"/>
    </source>
</evidence>
<keyword evidence="11" id="KW-0811">Translocation</keyword>
<evidence type="ECO:0000256" key="6">
    <source>
        <dbReference type="ARBA" id="ARBA00022737"/>
    </source>
</evidence>